<evidence type="ECO:0000313" key="2">
    <source>
        <dbReference type="Proteomes" id="UP000288805"/>
    </source>
</evidence>
<dbReference type="EMBL" id="QGNW01001066">
    <property type="protein sequence ID" value="RVW57128.1"/>
    <property type="molecule type" value="Genomic_DNA"/>
</dbReference>
<dbReference type="AlphaFoldDB" id="A0A438FAZ3"/>
<name>A0A438FAZ3_VITVI</name>
<proteinExistence type="predicted"/>
<evidence type="ECO:0000313" key="1">
    <source>
        <dbReference type="EMBL" id="RVW57128.1"/>
    </source>
</evidence>
<accession>A0A438FAZ3</accession>
<organism evidence="1 2">
    <name type="scientific">Vitis vinifera</name>
    <name type="common">Grape</name>
    <dbReference type="NCBI Taxonomy" id="29760"/>
    <lineage>
        <taxon>Eukaryota</taxon>
        <taxon>Viridiplantae</taxon>
        <taxon>Streptophyta</taxon>
        <taxon>Embryophyta</taxon>
        <taxon>Tracheophyta</taxon>
        <taxon>Spermatophyta</taxon>
        <taxon>Magnoliopsida</taxon>
        <taxon>eudicotyledons</taxon>
        <taxon>Gunneridae</taxon>
        <taxon>Pentapetalae</taxon>
        <taxon>rosids</taxon>
        <taxon>Vitales</taxon>
        <taxon>Vitaceae</taxon>
        <taxon>Viteae</taxon>
        <taxon>Vitis</taxon>
    </lineage>
</organism>
<dbReference type="Proteomes" id="UP000288805">
    <property type="component" value="Unassembled WGS sequence"/>
</dbReference>
<reference evidence="1 2" key="1">
    <citation type="journal article" date="2018" name="PLoS Genet.">
        <title>Population sequencing reveals clonal diversity and ancestral inbreeding in the grapevine cultivar Chardonnay.</title>
        <authorList>
            <person name="Roach M.J."/>
            <person name="Johnson D.L."/>
            <person name="Bohlmann J."/>
            <person name="van Vuuren H.J."/>
            <person name="Jones S.J."/>
            <person name="Pretorius I.S."/>
            <person name="Schmidt S.A."/>
            <person name="Borneman A.R."/>
        </authorList>
    </citation>
    <scope>NUCLEOTIDE SEQUENCE [LARGE SCALE GENOMIC DNA]</scope>
    <source>
        <strain evidence="2">cv. Chardonnay</strain>
        <tissue evidence="1">Leaf</tissue>
    </source>
</reference>
<comment type="caution">
    <text evidence="1">The sequence shown here is derived from an EMBL/GenBank/DDBJ whole genome shotgun (WGS) entry which is preliminary data.</text>
</comment>
<gene>
    <name evidence="1" type="ORF">CK203_091665</name>
</gene>
<sequence>MQKTKDNLHSEQAALKKRLKLIMGEVQMQEKLNERASEDIQNLRKSGWTEAY</sequence>
<protein>
    <submittedName>
        <fullName evidence="1">Uncharacterized protein</fullName>
    </submittedName>
</protein>